<accession>A0ABP3KDF6</accession>
<evidence type="ECO:0000313" key="3">
    <source>
        <dbReference type="Proteomes" id="UP001499895"/>
    </source>
</evidence>
<gene>
    <name evidence="2" type="ORF">GCM10009544_43810</name>
</gene>
<evidence type="ECO:0000313" key="2">
    <source>
        <dbReference type="EMBL" id="GAA0477029.1"/>
    </source>
</evidence>
<keyword evidence="3" id="KW-1185">Reference proteome</keyword>
<protein>
    <recommendedName>
        <fullName evidence="4">Peptidase inhibitor family I36</fullName>
    </recommendedName>
</protein>
<evidence type="ECO:0000256" key="1">
    <source>
        <dbReference type="SAM" id="SignalP"/>
    </source>
</evidence>
<proteinExistence type="predicted"/>
<dbReference type="Proteomes" id="UP001499895">
    <property type="component" value="Unassembled WGS sequence"/>
</dbReference>
<feature type="chain" id="PRO_5047128217" description="Peptidase inhibitor family I36" evidence="1">
    <location>
        <begin position="32"/>
        <end position="128"/>
    </location>
</feature>
<name>A0ABP3KDF6_9ACTN</name>
<dbReference type="RefSeq" id="WP_344093396.1">
    <property type="nucleotide sequence ID" value="NZ_BAAAHB010000054.1"/>
</dbReference>
<organism evidence="2 3">
    <name type="scientific">Streptomyces stramineus</name>
    <dbReference type="NCBI Taxonomy" id="173861"/>
    <lineage>
        <taxon>Bacteria</taxon>
        <taxon>Bacillati</taxon>
        <taxon>Actinomycetota</taxon>
        <taxon>Actinomycetes</taxon>
        <taxon>Kitasatosporales</taxon>
        <taxon>Streptomycetaceae</taxon>
        <taxon>Streptomyces</taxon>
    </lineage>
</organism>
<dbReference type="Pfam" id="PF03995">
    <property type="entry name" value="Inhibitor_I36"/>
    <property type="match status" value="1"/>
</dbReference>
<reference evidence="3" key="1">
    <citation type="journal article" date="2019" name="Int. J. Syst. Evol. Microbiol.">
        <title>The Global Catalogue of Microorganisms (GCM) 10K type strain sequencing project: providing services to taxonomists for standard genome sequencing and annotation.</title>
        <authorList>
            <consortium name="The Broad Institute Genomics Platform"/>
            <consortium name="The Broad Institute Genome Sequencing Center for Infectious Disease"/>
            <person name="Wu L."/>
            <person name="Ma J."/>
        </authorList>
    </citation>
    <scope>NUCLEOTIDE SEQUENCE [LARGE SCALE GENOMIC DNA]</scope>
    <source>
        <strain evidence="3">JCM 10649</strain>
    </source>
</reference>
<evidence type="ECO:0008006" key="4">
    <source>
        <dbReference type="Google" id="ProtNLM"/>
    </source>
</evidence>
<dbReference type="EMBL" id="BAAAHB010000054">
    <property type="protein sequence ID" value="GAA0477029.1"/>
    <property type="molecule type" value="Genomic_DNA"/>
</dbReference>
<comment type="caution">
    <text evidence="2">The sequence shown here is derived from an EMBL/GenBank/DDBJ whole genome shotgun (WGS) entry which is preliminary data.</text>
</comment>
<sequence length="128" mass="13342">MRTGIRSSAGIGTAAVILMAAGVVMAPSASAAKGDCPREYVCVWNNTSFDGAPAWKSKGNLYNLKSSAGMSIFNNGTAYPGGDHIRWRATWSSGQTSSGCLHYPPDAGNSFILYGDVTLNSAVWGGEC</sequence>
<feature type="signal peptide" evidence="1">
    <location>
        <begin position="1"/>
        <end position="31"/>
    </location>
</feature>
<keyword evidence="1" id="KW-0732">Signal</keyword>